<sequence length="225" mass="26087">MIDFSSTLPLQVFIDDREPETLFLEFEKRANLFVTKKRLFVGDILFDDEMQVERKTVHDFSQSLKDGRLFDQLRKMSKTKISTILIIEGNEEQLEKSKVRSEAIQAAIAAVSFSFKIPVLRSENIAQTVDMMFHCYRQLEKINALRFPPIWNNIKKKSHHSYDPTLLKKLRVLSAFPGLGPHRSLKLIQKFSTLEKLFSSSKEDFLSVEGIGKKSWNGFDEILRS</sequence>
<dbReference type="InterPro" id="IPR010994">
    <property type="entry name" value="RuvA_2-like"/>
</dbReference>
<dbReference type="InterPro" id="IPR011335">
    <property type="entry name" value="Restrct_endonuc-II-like"/>
</dbReference>
<dbReference type="SUPFAM" id="SSF47781">
    <property type="entry name" value="RuvA domain 2-like"/>
    <property type="match status" value="1"/>
</dbReference>
<dbReference type="Gene3D" id="3.40.50.10130">
    <property type="match status" value="1"/>
</dbReference>
<dbReference type="OrthoDB" id="837865at2"/>
<dbReference type="Gene3D" id="1.10.150.20">
    <property type="entry name" value="5' to 3' exonuclease, C-terminal subdomain"/>
    <property type="match status" value="1"/>
</dbReference>
<evidence type="ECO:0000259" key="2">
    <source>
        <dbReference type="SMART" id="SM00891"/>
    </source>
</evidence>
<accession>K1M528</accession>
<protein>
    <submittedName>
        <fullName evidence="3">Hef nuclease</fullName>
    </submittedName>
</protein>
<dbReference type="GO" id="GO:0000727">
    <property type="term" value="P:double-strand break repair via break-induced replication"/>
    <property type="evidence" value="ECO:0007669"/>
    <property type="project" value="TreeGrafter"/>
</dbReference>
<keyword evidence="4" id="KW-1185">Reference proteome</keyword>
<dbReference type="AlphaFoldDB" id="K1M528"/>
<reference evidence="3 4" key="1">
    <citation type="journal article" date="2012" name="J. Bacteriol.">
        <title>Draft Genome Sequence of Cecembia lonarensis Strain LW9T, Isolated from Lonar Lake, a Haloalkaline Lake in India.</title>
        <authorList>
            <person name="Shivaji S."/>
            <person name="Ara S."/>
            <person name="Singh A."/>
            <person name="Pinnaka A.K."/>
        </authorList>
    </citation>
    <scope>NUCLEOTIDE SEQUENCE [LARGE SCALE GENOMIC DNA]</scope>
    <source>
        <strain evidence="3 4">LW9</strain>
    </source>
</reference>
<dbReference type="SMART" id="SM00891">
    <property type="entry name" value="ERCC4"/>
    <property type="match status" value="1"/>
</dbReference>
<evidence type="ECO:0000313" key="4">
    <source>
        <dbReference type="Proteomes" id="UP000004478"/>
    </source>
</evidence>
<dbReference type="RefSeq" id="WP_009183147.1">
    <property type="nucleotide sequence ID" value="NZ_AMGM01000001.1"/>
</dbReference>
<proteinExistence type="predicted"/>
<evidence type="ECO:0000313" key="3">
    <source>
        <dbReference type="EMBL" id="EKB51299.1"/>
    </source>
</evidence>
<dbReference type="CDD" id="cd20075">
    <property type="entry name" value="XPF_nuclease_XPF_arch"/>
    <property type="match status" value="1"/>
</dbReference>
<dbReference type="InterPro" id="IPR006166">
    <property type="entry name" value="ERCC4_domain"/>
</dbReference>
<dbReference type="EMBL" id="AMGM01000001">
    <property type="protein sequence ID" value="EKB51299.1"/>
    <property type="molecule type" value="Genomic_DNA"/>
</dbReference>
<keyword evidence="1" id="KW-0378">Hydrolase</keyword>
<dbReference type="Pfam" id="PF14520">
    <property type="entry name" value="HHH_5"/>
    <property type="match status" value="1"/>
</dbReference>
<dbReference type="PANTHER" id="PTHR13451">
    <property type="entry name" value="CLASS II CROSSOVER JUNCTION ENDONUCLEASE MUS81"/>
    <property type="match status" value="1"/>
</dbReference>
<dbReference type="GO" id="GO:0048257">
    <property type="term" value="F:3'-flap endonuclease activity"/>
    <property type="evidence" value="ECO:0007669"/>
    <property type="project" value="TreeGrafter"/>
</dbReference>
<dbReference type="InterPro" id="IPR033309">
    <property type="entry name" value="Mus81"/>
</dbReference>
<dbReference type="GO" id="GO:0003677">
    <property type="term" value="F:DNA binding"/>
    <property type="evidence" value="ECO:0007669"/>
    <property type="project" value="InterPro"/>
</dbReference>
<gene>
    <name evidence="3" type="ORF">B879_00093</name>
</gene>
<dbReference type="CDD" id="cd09897">
    <property type="entry name" value="H3TH_FEN1-XPG-like"/>
    <property type="match status" value="1"/>
</dbReference>
<feature type="domain" description="ERCC4" evidence="2">
    <location>
        <begin position="11"/>
        <end position="91"/>
    </location>
</feature>
<dbReference type="GO" id="GO:0048476">
    <property type="term" value="C:Holliday junction resolvase complex"/>
    <property type="evidence" value="ECO:0007669"/>
    <property type="project" value="TreeGrafter"/>
</dbReference>
<dbReference type="GO" id="GO:0006308">
    <property type="term" value="P:DNA catabolic process"/>
    <property type="evidence" value="ECO:0007669"/>
    <property type="project" value="InterPro"/>
</dbReference>
<dbReference type="PANTHER" id="PTHR13451:SF0">
    <property type="entry name" value="CROSSOVER JUNCTION ENDONUCLEASE MUS81"/>
    <property type="match status" value="1"/>
</dbReference>
<organism evidence="3 4">
    <name type="scientific">Cecembia lonarensis (strain CCUG 58316 / KCTC 22772 / LW9)</name>
    <dbReference type="NCBI Taxonomy" id="1225176"/>
    <lineage>
        <taxon>Bacteria</taxon>
        <taxon>Pseudomonadati</taxon>
        <taxon>Bacteroidota</taxon>
        <taxon>Cytophagia</taxon>
        <taxon>Cytophagales</taxon>
        <taxon>Cyclobacteriaceae</taxon>
        <taxon>Cecembia</taxon>
    </lineage>
</organism>
<evidence type="ECO:0000256" key="1">
    <source>
        <dbReference type="ARBA" id="ARBA00022801"/>
    </source>
</evidence>
<comment type="caution">
    <text evidence="3">The sequence shown here is derived from an EMBL/GenBank/DDBJ whole genome shotgun (WGS) entry which is preliminary data.</text>
</comment>
<name>K1M528_CECL9</name>
<dbReference type="Pfam" id="PF02732">
    <property type="entry name" value="ERCC4"/>
    <property type="match status" value="1"/>
</dbReference>
<dbReference type="Proteomes" id="UP000004478">
    <property type="component" value="Unassembled WGS sequence"/>
</dbReference>
<dbReference type="GO" id="GO:0008821">
    <property type="term" value="F:crossover junction DNA endonuclease activity"/>
    <property type="evidence" value="ECO:0007669"/>
    <property type="project" value="InterPro"/>
</dbReference>
<dbReference type="SUPFAM" id="SSF52980">
    <property type="entry name" value="Restriction endonuclease-like"/>
    <property type="match status" value="1"/>
</dbReference>